<dbReference type="Gene3D" id="2.170.150.80">
    <property type="entry name" value="NAC domain"/>
    <property type="match status" value="1"/>
</dbReference>
<reference evidence="6 7" key="1">
    <citation type="journal article" date="2018" name="Nat. Genet.">
        <title>The Rosa genome provides new insights in the design of modern roses.</title>
        <authorList>
            <person name="Bendahmane M."/>
        </authorList>
    </citation>
    <scope>NUCLEOTIDE SEQUENCE [LARGE SCALE GENOMIC DNA]</scope>
    <source>
        <strain evidence="7">cv. Old Blush</strain>
    </source>
</reference>
<evidence type="ECO:0000256" key="4">
    <source>
        <dbReference type="ARBA" id="ARBA00023242"/>
    </source>
</evidence>
<proteinExistence type="predicted"/>
<evidence type="ECO:0000256" key="3">
    <source>
        <dbReference type="ARBA" id="ARBA00023163"/>
    </source>
</evidence>
<evidence type="ECO:0000256" key="1">
    <source>
        <dbReference type="ARBA" id="ARBA00023015"/>
    </source>
</evidence>
<dbReference type="PANTHER" id="PTHR31719:SF193">
    <property type="entry name" value="NAC DOMAIN-CONTAINING PROTEIN"/>
    <property type="match status" value="1"/>
</dbReference>
<keyword evidence="3" id="KW-0804">Transcription</keyword>
<dbReference type="Proteomes" id="UP000238479">
    <property type="component" value="Chromosome 3"/>
</dbReference>
<evidence type="ECO:0000259" key="5">
    <source>
        <dbReference type="PROSITE" id="PS51005"/>
    </source>
</evidence>
<dbReference type="Gramene" id="PRQ43707">
    <property type="protein sequence ID" value="PRQ43707"/>
    <property type="gene ID" value="RchiOBHm_Chr3g0471331"/>
</dbReference>
<feature type="domain" description="NAC" evidence="5">
    <location>
        <begin position="17"/>
        <end position="175"/>
    </location>
</feature>
<dbReference type="EMBL" id="PDCK01000041">
    <property type="protein sequence ID" value="PRQ43707.1"/>
    <property type="molecule type" value="Genomic_DNA"/>
</dbReference>
<dbReference type="GO" id="GO:0003677">
    <property type="term" value="F:DNA binding"/>
    <property type="evidence" value="ECO:0007669"/>
    <property type="project" value="UniProtKB-KW"/>
</dbReference>
<name>A0A2P6RBA2_ROSCH</name>
<organism evidence="6 7">
    <name type="scientific">Rosa chinensis</name>
    <name type="common">China rose</name>
    <dbReference type="NCBI Taxonomy" id="74649"/>
    <lineage>
        <taxon>Eukaryota</taxon>
        <taxon>Viridiplantae</taxon>
        <taxon>Streptophyta</taxon>
        <taxon>Embryophyta</taxon>
        <taxon>Tracheophyta</taxon>
        <taxon>Spermatophyta</taxon>
        <taxon>Magnoliopsida</taxon>
        <taxon>eudicotyledons</taxon>
        <taxon>Gunneridae</taxon>
        <taxon>Pentapetalae</taxon>
        <taxon>rosids</taxon>
        <taxon>fabids</taxon>
        <taxon>Rosales</taxon>
        <taxon>Rosaceae</taxon>
        <taxon>Rosoideae</taxon>
        <taxon>Rosoideae incertae sedis</taxon>
        <taxon>Rosa</taxon>
    </lineage>
</organism>
<dbReference type="InterPro" id="IPR003441">
    <property type="entry name" value="NAC-dom"/>
</dbReference>
<dbReference type="PROSITE" id="PS51005">
    <property type="entry name" value="NAC"/>
    <property type="match status" value="1"/>
</dbReference>
<dbReference type="AlphaFoldDB" id="A0A2P6RBA2"/>
<gene>
    <name evidence="6" type="ORF">RchiOBHm_Chr3g0471331</name>
</gene>
<accession>A0A2P6RBA2</accession>
<evidence type="ECO:0000313" key="7">
    <source>
        <dbReference type="Proteomes" id="UP000238479"/>
    </source>
</evidence>
<keyword evidence="2" id="KW-0238">DNA-binding</keyword>
<dbReference type="GO" id="GO:0006355">
    <property type="term" value="P:regulation of DNA-templated transcription"/>
    <property type="evidence" value="ECO:0007669"/>
    <property type="project" value="InterPro"/>
</dbReference>
<evidence type="ECO:0000256" key="2">
    <source>
        <dbReference type="ARBA" id="ARBA00023125"/>
    </source>
</evidence>
<dbReference type="InterPro" id="IPR036093">
    <property type="entry name" value="NAC_dom_sf"/>
</dbReference>
<keyword evidence="1" id="KW-0805">Transcription regulation</keyword>
<keyword evidence="4" id="KW-0539">Nucleus</keyword>
<dbReference type="STRING" id="74649.A0A2P6RBA2"/>
<dbReference type="PANTHER" id="PTHR31719">
    <property type="entry name" value="NAC TRANSCRIPTION FACTOR 56"/>
    <property type="match status" value="1"/>
</dbReference>
<comment type="caution">
    <text evidence="6">The sequence shown here is derived from an EMBL/GenBank/DDBJ whole genome shotgun (WGS) entry which is preliminary data.</text>
</comment>
<dbReference type="Pfam" id="PF02365">
    <property type="entry name" value="NAM"/>
    <property type="match status" value="1"/>
</dbReference>
<evidence type="ECO:0000313" key="6">
    <source>
        <dbReference type="EMBL" id="PRQ43707.1"/>
    </source>
</evidence>
<protein>
    <submittedName>
        <fullName evidence="6">Putative transcription factor NAM family</fullName>
    </submittedName>
</protein>
<sequence length="562" mass="63124">MEGNSQEMSADEYFRSLPPGYRFNPTDGELILNYLNRKILNQPLPRNRIHDINIYQYHPQELSKMFDIIREDGWYFFSKRDRKYLNGTRPNRAARGGRWKATGSEVNIIDENGELIGHKKVLEFKKGRHKQDIKTEWKMHEYRIKDEKEDIPRPKRKKGEGNMQLDTVLCKIYLNTRGNGNTDEKDAVTTETSDQGIMVTDAGTSHDNDISVLKQGVGQVQPLDSLLMMSSMQPQVHNNTTGGFNNVDRIPNSSTIPDCFYSSTSMNNGIMVTDTVTSHDKDISVLEHGPGQLQPLGSSLMCSLQPQVHTIGGFKNMDHISNSSTVPNICFYSSNSMNGNMVTDTVTFHDKDISVLKQGAGQVQPLGSSLMCSLQPQVHNNTTGGFNNMYHISNSSTIPDNCFYSSTPMSNGVCDSTQCTHHGGSMTNGASGSGYRWGSFTHLHHQNYKNYSMSSEQMPSSSTWYPSEHPLQYPTEIWTQSEPENHEMPQVDDSTSVSLPARYIEYESMLVNKEEADIMPVQHANKDEADDDGLQFLSIPDEVHKNDSKLASFDDEINSGLD</sequence>
<keyword evidence="7" id="KW-1185">Reference proteome</keyword>
<dbReference type="SUPFAM" id="SSF101941">
    <property type="entry name" value="NAC domain"/>
    <property type="match status" value="1"/>
</dbReference>